<evidence type="ECO:0000313" key="1">
    <source>
        <dbReference type="EMBL" id="KAK8208939.1"/>
    </source>
</evidence>
<protein>
    <submittedName>
        <fullName evidence="1">Uncharacterized protein</fullName>
    </submittedName>
</protein>
<sequence>MKRIGRSVCEESKLKSRTIYLKTRPNGEYFRPEAGTITGRDRSGDASEDTWEKNGDTHGAMAGRTPSEYIPMLPHIVDTMDQTSAVVPKAGVAEQLGSSRPRMPDKVTSRQNLPFSAQ</sequence>
<accession>A0ACC3SD07</accession>
<organism evidence="1 2">
    <name type="scientific">Zalaria obscura</name>
    <dbReference type="NCBI Taxonomy" id="2024903"/>
    <lineage>
        <taxon>Eukaryota</taxon>
        <taxon>Fungi</taxon>
        <taxon>Dikarya</taxon>
        <taxon>Ascomycota</taxon>
        <taxon>Pezizomycotina</taxon>
        <taxon>Dothideomycetes</taxon>
        <taxon>Dothideomycetidae</taxon>
        <taxon>Dothideales</taxon>
        <taxon>Zalariaceae</taxon>
        <taxon>Zalaria</taxon>
    </lineage>
</organism>
<evidence type="ECO:0000313" key="2">
    <source>
        <dbReference type="Proteomes" id="UP001320706"/>
    </source>
</evidence>
<name>A0ACC3SD07_9PEZI</name>
<comment type="caution">
    <text evidence="1">The sequence shown here is derived from an EMBL/GenBank/DDBJ whole genome shotgun (WGS) entry which is preliminary data.</text>
</comment>
<proteinExistence type="predicted"/>
<dbReference type="Proteomes" id="UP001320706">
    <property type="component" value="Unassembled WGS sequence"/>
</dbReference>
<gene>
    <name evidence="1" type="ORF">M8818_003902</name>
</gene>
<reference evidence="1" key="1">
    <citation type="submission" date="2024-02" db="EMBL/GenBank/DDBJ databases">
        <title>Metagenome Assembled Genome of Zalaria obscura JY119.</title>
        <authorList>
            <person name="Vighnesh L."/>
            <person name="Jagadeeshwari U."/>
            <person name="Venkata Ramana C."/>
            <person name="Sasikala C."/>
        </authorList>
    </citation>
    <scope>NUCLEOTIDE SEQUENCE</scope>
    <source>
        <strain evidence="1">JY119</strain>
    </source>
</reference>
<keyword evidence="2" id="KW-1185">Reference proteome</keyword>
<dbReference type="EMBL" id="JAMKPW020000018">
    <property type="protein sequence ID" value="KAK8208939.1"/>
    <property type="molecule type" value="Genomic_DNA"/>
</dbReference>